<organism evidence="2 3">
    <name type="scientific">Microlunatus aurantiacus</name>
    <dbReference type="NCBI Taxonomy" id="446786"/>
    <lineage>
        <taxon>Bacteria</taxon>
        <taxon>Bacillati</taxon>
        <taxon>Actinomycetota</taxon>
        <taxon>Actinomycetes</taxon>
        <taxon>Propionibacteriales</taxon>
        <taxon>Propionibacteriaceae</taxon>
        <taxon>Microlunatus</taxon>
    </lineage>
</organism>
<dbReference type="Proteomes" id="UP001500051">
    <property type="component" value="Unassembled WGS sequence"/>
</dbReference>
<reference evidence="3" key="1">
    <citation type="journal article" date="2019" name="Int. J. Syst. Evol. Microbiol.">
        <title>The Global Catalogue of Microorganisms (GCM) 10K type strain sequencing project: providing services to taxonomists for standard genome sequencing and annotation.</title>
        <authorList>
            <consortium name="The Broad Institute Genomics Platform"/>
            <consortium name="The Broad Institute Genome Sequencing Center for Infectious Disease"/>
            <person name="Wu L."/>
            <person name="Ma J."/>
        </authorList>
    </citation>
    <scope>NUCLEOTIDE SEQUENCE [LARGE SCALE GENOMIC DNA]</scope>
    <source>
        <strain evidence="3">JCM 16548</strain>
    </source>
</reference>
<evidence type="ECO:0000313" key="3">
    <source>
        <dbReference type="Proteomes" id="UP001500051"/>
    </source>
</evidence>
<dbReference type="RefSeq" id="WP_344813225.1">
    <property type="nucleotide sequence ID" value="NZ_BAAAYX010000013.1"/>
</dbReference>
<comment type="caution">
    <text evidence="2">The sequence shown here is derived from an EMBL/GenBank/DDBJ whole genome shotgun (WGS) entry which is preliminary data.</text>
</comment>
<keyword evidence="3" id="KW-1185">Reference proteome</keyword>
<accession>A0ABP7DYW7</accession>
<evidence type="ECO:0000256" key="1">
    <source>
        <dbReference type="SAM" id="MobiDB-lite"/>
    </source>
</evidence>
<dbReference type="EMBL" id="BAAAYX010000013">
    <property type="protein sequence ID" value="GAA3709912.1"/>
    <property type="molecule type" value="Genomic_DNA"/>
</dbReference>
<feature type="region of interest" description="Disordered" evidence="1">
    <location>
        <begin position="71"/>
        <end position="91"/>
    </location>
</feature>
<name>A0ABP7DYW7_9ACTN</name>
<sequence length="91" mass="9791">MSRPEPEGRASRPISPRGPVRAYLHRFFTSWVAEDPDPTYSRLDRCDGIGQVPDPVTEPAVAVPESVEVAEHVPGGERTPSRSAVGGRAGL</sequence>
<proteinExistence type="predicted"/>
<protein>
    <submittedName>
        <fullName evidence="2">Uncharacterized protein</fullName>
    </submittedName>
</protein>
<evidence type="ECO:0000313" key="2">
    <source>
        <dbReference type="EMBL" id="GAA3709912.1"/>
    </source>
</evidence>
<gene>
    <name evidence="2" type="ORF">GCM10022204_30280</name>
</gene>